<evidence type="ECO:0000313" key="2">
    <source>
        <dbReference type="Proteomes" id="UP000183832"/>
    </source>
</evidence>
<name>A0A1J1IKA6_9DIPT</name>
<organism evidence="1 2">
    <name type="scientific">Clunio marinus</name>
    <dbReference type="NCBI Taxonomy" id="568069"/>
    <lineage>
        <taxon>Eukaryota</taxon>
        <taxon>Metazoa</taxon>
        <taxon>Ecdysozoa</taxon>
        <taxon>Arthropoda</taxon>
        <taxon>Hexapoda</taxon>
        <taxon>Insecta</taxon>
        <taxon>Pterygota</taxon>
        <taxon>Neoptera</taxon>
        <taxon>Endopterygota</taxon>
        <taxon>Diptera</taxon>
        <taxon>Nematocera</taxon>
        <taxon>Chironomoidea</taxon>
        <taxon>Chironomidae</taxon>
        <taxon>Clunio</taxon>
    </lineage>
</organism>
<proteinExistence type="predicted"/>
<accession>A0A1J1IKA6</accession>
<protein>
    <submittedName>
        <fullName evidence="1">CLUMA_CG013931, isoform A</fullName>
    </submittedName>
</protein>
<dbReference type="EMBL" id="CVRI01000054">
    <property type="protein sequence ID" value="CRL00671.1"/>
    <property type="molecule type" value="Genomic_DNA"/>
</dbReference>
<evidence type="ECO:0000313" key="1">
    <source>
        <dbReference type="EMBL" id="CRL00671.1"/>
    </source>
</evidence>
<sequence length="114" mass="13348">MMMVQKSRNLPTPQHIDILTYIHSFFAIAFQLETAPIHQALCGSSFDSRLFVACVFLVLPSQMAYKHSKSHACYCLEITKKNEKWHVVIKAYRRCLEDYNFCNELNSDQREIML</sequence>
<gene>
    <name evidence="1" type="ORF">CLUMA_CG013931</name>
</gene>
<reference evidence="1 2" key="1">
    <citation type="submission" date="2015-04" db="EMBL/GenBank/DDBJ databases">
        <authorList>
            <person name="Syromyatnikov M.Y."/>
            <person name="Popov V.N."/>
        </authorList>
    </citation>
    <scope>NUCLEOTIDE SEQUENCE [LARGE SCALE GENOMIC DNA]</scope>
</reference>
<dbReference type="AlphaFoldDB" id="A0A1J1IKA6"/>
<dbReference type="Proteomes" id="UP000183832">
    <property type="component" value="Unassembled WGS sequence"/>
</dbReference>
<keyword evidence="2" id="KW-1185">Reference proteome</keyword>